<keyword evidence="1" id="KW-0472">Membrane</keyword>
<dbReference type="AlphaFoldDB" id="A0A366E1N8"/>
<accession>A0A366E1N8</accession>
<dbReference type="EMBL" id="QNRE01000001">
    <property type="protein sequence ID" value="RBO96233.1"/>
    <property type="molecule type" value="Genomic_DNA"/>
</dbReference>
<feature type="transmembrane region" description="Helical" evidence="1">
    <location>
        <begin position="141"/>
        <end position="159"/>
    </location>
</feature>
<keyword evidence="1" id="KW-0812">Transmembrane</keyword>
<evidence type="ECO:0000313" key="2">
    <source>
        <dbReference type="EMBL" id="RBO96233.1"/>
    </source>
</evidence>
<keyword evidence="3" id="KW-1185">Reference proteome</keyword>
<evidence type="ECO:0000313" key="3">
    <source>
        <dbReference type="Proteomes" id="UP000252586"/>
    </source>
</evidence>
<feature type="transmembrane region" description="Helical" evidence="1">
    <location>
        <begin position="12"/>
        <end position="33"/>
    </location>
</feature>
<evidence type="ECO:0000256" key="1">
    <source>
        <dbReference type="SAM" id="Phobius"/>
    </source>
</evidence>
<sequence length="166" mass="18407">MRRQWFSLGVPGLYVWIAMVAFGGIAVETIVIYPNVFHDVPASLAEASAFFEITGPADFFPPMGAATVLAAVVSTVLVWRTPARWWVAGSLGTLVLGEFLFSVLYFWPRNEIMFDEGAAVHSTETLRRTATEFETGHWGRLAMSAVTATLAFLGFLRLYRDRVGVR</sequence>
<protein>
    <submittedName>
        <fullName evidence="2">Uncharacterized protein DUF1772</fullName>
    </submittedName>
</protein>
<comment type="caution">
    <text evidence="2">The sequence shown here is derived from an EMBL/GenBank/DDBJ whole genome shotgun (WGS) entry which is preliminary data.</text>
</comment>
<organism evidence="2 3">
    <name type="scientific">Nocardia puris</name>
    <dbReference type="NCBI Taxonomy" id="208602"/>
    <lineage>
        <taxon>Bacteria</taxon>
        <taxon>Bacillati</taxon>
        <taxon>Actinomycetota</taxon>
        <taxon>Actinomycetes</taxon>
        <taxon>Mycobacteriales</taxon>
        <taxon>Nocardiaceae</taxon>
        <taxon>Nocardia</taxon>
    </lineage>
</organism>
<gene>
    <name evidence="2" type="ORF">DFR74_101244</name>
</gene>
<reference evidence="2 3" key="1">
    <citation type="submission" date="2018-06" db="EMBL/GenBank/DDBJ databases">
        <title>Genomic Encyclopedia of Type Strains, Phase IV (KMG-IV): sequencing the most valuable type-strain genomes for metagenomic binning, comparative biology and taxonomic classification.</title>
        <authorList>
            <person name="Goeker M."/>
        </authorList>
    </citation>
    <scope>NUCLEOTIDE SEQUENCE [LARGE SCALE GENOMIC DNA]</scope>
    <source>
        <strain evidence="2 3">DSM 44599</strain>
    </source>
</reference>
<keyword evidence="1" id="KW-1133">Transmembrane helix</keyword>
<dbReference type="Proteomes" id="UP000252586">
    <property type="component" value="Unassembled WGS sequence"/>
</dbReference>
<dbReference type="RefSeq" id="WP_067509664.1">
    <property type="nucleotide sequence ID" value="NZ_CP107943.1"/>
</dbReference>
<feature type="transmembrane region" description="Helical" evidence="1">
    <location>
        <begin position="86"/>
        <end position="107"/>
    </location>
</feature>
<dbReference type="OrthoDB" id="2595667at2"/>
<name>A0A366E1N8_9NOCA</name>
<dbReference type="STRING" id="1210090.GCA_001613185_03346"/>
<dbReference type="Pfam" id="PF08592">
    <property type="entry name" value="Anthrone_oxy"/>
    <property type="match status" value="1"/>
</dbReference>
<dbReference type="InterPro" id="IPR013901">
    <property type="entry name" value="Anthrone_oxy"/>
</dbReference>
<proteinExistence type="predicted"/>
<feature type="transmembrane region" description="Helical" evidence="1">
    <location>
        <begin position="59"/>
        <end position="79"/>
    </location>
</feature>